<dbReference type="AlphaFoldDB" id="I4B766"/>
<dbReference type="Proteomes" id="UP000006048">
    <property type="component" value="Chromosome"/>
</dbReference>
<protein>
    <submittedName>
        <fullName evidence="1">Uncharacterized protein</fullName>
    </submittedName>
</protein>
<dbReference type="STRING" id="869212.Turpa_2481"/>
<sequence>MSSEAGLFALIGAGPSLDYCDTEISDLLRRGAHFFISDSIASGFLRRWRPRRASVFTVENRRHMYIHRISGEVDFSVLAYQGANARNLRFTKARVVSQFKITGESGELPMLHSPGTVFGVMLSCAATVNVSSDSREIHLLGADLSYIDNQVYCRYIDDHTPPGNRLLTRELWQFEIMLKKSSVVHLRAGYAIRTGFELAQSRENLCQFVKSAPKSTRFIEYSPLGLETPDVERRFPARS</sequence>
<dbReference type="KEGG" id="tpx:Turpa_2481"/>
<evidence type="ECO:0000313" key="1">
    <source>
        <dbReference type="EMBL" id="AFM13123.1"/>
    </source>
</evidence>
<gene>
    <name evidence="1" type="ordered locus">Turpa_2481</name>
</gene>
<name>I4B766_TURPD</name>
<keyword evidence="2" id="KW-1185">Reference proteome</keyword>
<proteinExistence type="predicted"/>
<reference evidence="1 2" key="1">
    <citation type="submission" date="2012-06" db="EMBL/GenBank/DDBJ databases">
        <title>The complete chromosome of genome of Turneriella parva DSM 21527.</title>
        <authorList>
            <consortium name="US DOE Joint Genome Institute (JGI-PGF)"/>
            <person name="Lucas S."/>
            <person name="Han J."/>
            <person name="Lapidus A."/>
            <person name="Bruce D."/>
            <person name="Goodwin L."/>
            <person name="Pitluck S."/>
            <person name="Peters L."/>
            <person name="Kyrpides N."/>
            <person name="Mavromatis K."/>
            <person name="Ivanova N."/>
            <person name="Mikhailova N."/>
            <person name="Chertkov O."/>
            <person name="Detter J.C."/>
            <person name="Tapia R."/>
            <person name="Han C."/>
            <person name="Land M."/>
            <person name="Hauser L."/>
            <person name="Markowitz V."/>
            <person name="Cheng J.-F."/>
            <person name="Hugenholtz P."/>
            <person name="Woyke T."/>
            <person name="Wu D."/>
            <person name="Gronow S."/>
            <person name="Wellnitz S."/>
            <person name="Brambilla E."/>
            <person name="Klenk H.-P."/>
            <person name="Eisen J.A."/>
        </authorList>
    </citation>
    <scope>NUCLEOTIDE SEQUENCE [LARGE SCALE GENOMIC DNA]</scope>
    <source>
        <strain evidence="2">ATCC BAA-1111 / DSM 21527 / NCTC 11395 / H</strain>
    </source>
</reference>
<dbReference type="HOGENOM" id="CLU_1160700_0_0_12"/>
<evidence type="ECO:0000313" key="2">
    <source>
        <dbReference type="Proteomes" id="UP000006048"/>
    </source>
</evidence>
<dbReference type="EMBL" id="CP002959">
    <property type="protein sequence ID" value="AFM13123.1"/>
    <property type="molecule type" value="Genomic_DNA"/>
</dbReference>
<dbReference type="RefSeq" id="WP_014803629.1">
    <property type="nucleotide sequence ID" value="NC_018020.1"/>
</dbReference>
<accession>I4B766</accession>
<organism evidence="1 2">
    <name type="scientific">Turneriella parva (strain ATCC BAA-1111 / DSM 21527 / NCTC 11395 / H)</name>
    <name type="common">Leptospira parva</name>
    <dbReference type="NCBI Taxonomy" id="869212"/>
    <lineage>
        <taxon>Bacteria</taxon>
        <taxon>Pseudomonadati</taxon>
        <taxon>Spirochaetota</taxon>
        <taxon>Spirochaetia</taxon>
        <taxon>Leptospirales</taxon>
        <taxon>Leptospiraceae</taxon>
        <taxon>Turneriella</taxon>
    </lineage>
</organism>